<feature type="compositionally biased region" description="Basic and acidic residues" evidence="1">
    <location>
        <begin position="327"/>
        <end position="337"/>
    </location>
</feature>
<evidence type="ECO:0000313" key="3">
    <source>
        <dbReference type="Proteomes" id="UP000085678"/>
    </source>
</evidence>
<feature type="region of interest" description="Disordered" evidence="1">
    <location>
        <begin position="277"/>
        <end position="296"/>
    </location>
</feature>
<reference evidence="4" key="1">
    <citation type="submission" date="2025-08" db="UniProtKB">
        <authorList>
            <consortium name="RefSeq"/>
        </authorList>
    </citation>
    <scope>IDENTIFICATION</scope>
    <source>
        <tissue evidence="4">Gonads</tissue>
    </source>
</reference>
<accession>A0A1S3K4J1</accession>
<feature type="compositionally biased region" description="Low complexity" evidence="1">
    <location>
        <begin position="124"/>
        <end position="138"/>
    </location>
</feature>
<feature type="region of interest" description="Disordered" evidence="1">
    <location>
        <begin position="318"/>
        <end position="337"/>
    </location>
</feature>
<feature type="compositionally biased region" description="Low complexity" evidence="1">
    <location>
        <begin position="153"/>
        <end position="197"/>
    </location>
</feature>
<sequence length="584" mass="65021">MATPSPSTPARYRLGRAQRPEVEETMKKKETIQHSKTALLWGMVNFIMATAMLFELFLGPVARSLNLTHPVVWYCECAIAAVFTFNFLVDFISYLGPALSPKPVELTEKQQKLLGVKDSDPGFKVSPEKVPSSVSPDGTIPFSPSNVSFSPGSSFSSHGSGSPGSPGSTNTTMSPSLFSPLTPISPLSSSYTSPSSPGHVTYHNQSQSFYGSPSTSFGRNTSPYTSMNTYGLSALFRETPDSNGLMRRASRNSPMSADNVISDMGSLRQYLQEQEEREFKSQLASDSSPSSGPSYWNFNRSAMDYTPVLRKYQYQIASRSPQSAKKRSSDDPDHPAKYTGDEVWLKLGVSREELDCWTENLRKWLSQTIFRRLVTQINEINRELSKIGCEDMQIGEVSISTLKQLGVTKSQYVPTLNTVIPFLEVTSKQEYLVERIKELGKGGCLSDFNWNGGCDVKGKPWGEHLPTDCAIVMHALCSYMDSRLPPHPKYPDGKTFTSEHFIKTPTKPNLTKKDQLLLYQTGINPPHYKVINGDDTWDVVKGRNNMFHCILLFLHHIKTKEHGMLGRVNLGMSGINILWVLDTS</sequence>
<gene>
    <name evidence="4" type="primary">LOC106178618</name>
</gene>
<name>A0A1S3K4J1_LINAN</name>
<dbReference type="FunCoup" id="A0A1S3K4J1">
    <property type="interactions" value="1891"/>
</dbReference>
<feature type="region of interest" description="Disordered" evidence="1">
    <location>
        <begin position="153"/>
        <end position="222"/>
    </location>
</feature>
<dbReference type="Proteomes" id="UP000085678">
    <property type="component" value="Unplaced"/>
</dbReference>
<evidence type="ECO:0000256" key="2">
    <source>
        <dbReference type="SAM" id="Phobius"/>
    </source>
</evidence>
<dbReference type="InterPro" id="IPR019176">
    <property type="entry name" value="Cytochrome_B561-rel"/>
</dbReference>
<keyword evidence="3" id="KW-1185">Reference proteome</keyword>
<dbReference type="STRING" id="7574.A0A1S3K4J1"/>
<dbReference type="PANTHER" id="PTHR21780:SF0">
    <property type="entry name" value="TRANSMEMBRANE PROTEIN 209"/>
    <property type="match status" value="1"/>
</dbReference>
<feature type="compositionally biased region" description="Polar residues" evidence="1">
    <location>
        <begin position="202"/>
        <end position="222"/>
    </location>
</feature>
<keyword evidence="2" id="KW-0812">Transmembrane</keyword>
<dbReference type="Pfam" id="PF09786">
    <property type="entry name" value="CytochromB561_N"/>
    <property type="match status" value="1"/>
</dbReference>
<dbReference type="KEGG" id="lak:106178618"/>
<feature type="transmembrane region" description="Helical" evidence="2">
    <location>
        <begin position="71"/>
        <end position="92"/>
    </location>
</feature>
<keyword evidence="2" id="KW-0472">Membrane</keyword>
<evidence type="ECO:0000256" key="1">
    <source>
        <dbReference type="SAM" id="MobiDB-lite"/>
    </source>
</evidence>
<keyword evidence="2" id="KW-1133">Transmembrane helix</keyword>
<organism evidence="3 4">
    <name type="scientific">Lingula anatina</name>
    <name type="common">Brachiopod</name>
    <name type="synonym">Lingula unguis</name>
    <dbReference type="NCBI Taxonomy" id="7574"/>
    <lineage>
        <taxon>Eukaryota</taxon>
        <taxon>Metazoa</taxon>
        <taxon>Spiralia</taxon>
        <taxon>Lophotrochozoa</taxon>
        <taxon>Brachiopoda</taxon>
        <taxon>Linguliformea</taxon>
        <taxon>Lingulata</taxon>
        <taxon>Lingulida</taxon>
        <taxon>Linguloidea</taxon>
        <taxon>Lingulidae</taxon>
        <taxon>Lingula</taxon>
    </lineage>
</organism>
<feature type="compositionally biased region" description="Low complexity" evidence="1">
    <location>
        <begin position="285"/>
        <end position="294"/>
    </location>
</feature>
<feature type="region of interest" description="Disordered" evidence="1">
    <location>
        <begin position="117"/>
        <end position="138"/>
    </location>
</feature>
<proteinExistence type="predicted"/>
<dbReference type="InParanoid" id="A0A1S3K4J1"/>
<dbReference type="OrthoDB" id="509821at2759"/>
<dbReference type="GeneID" id="106178618"/>
<evidence type="ECO:0000313" key="4">
    <source>
        <dbReference type="RefSeq" id="XP_013417334.1"/>
    </source>
</evidence>
<dbReference type="PANTHER" id="PTHR21780">
    <property type="entry name" value="TRANSMEMBRANE PROTEIN 209"/>
    <property type="match status" value="1"/>
</dbReference>
<dbReference type="RefSeq" id="XP_013417334.1">
    <property type="nucleotide sequence ID" value="XM_013561880.2"/>
</dbReference>
<protein>
    <submittedName>
        <fullName evidence="4">Transmembrane protein 209-like</fullName>
    </submittedName>
</protein>
<dbReference type="GO" id="GO:0016020">
    <property type="term" value="C:membrane"/>
    <property type="evidence" value="ECO:0007669"/>
    <property type="project" value="TreeGrafter"/>
</dbReference>
<dbReference type="AlphaFoldDB" id="A0A1S3K4J1"/>
<feature type="transmembrane region" description="Helical" evidence="2">
    <location>
        <begin position="38"/>
        <end position="59"/>
    </location>
</feature>